<dbReference type="InterPro" id="IPR000847">
    <property type="entry name" value="LysR_HTH_N"/>
</dbReference>
<sequence>MDTRRLYSFIKIIDAGSITRAADILHIAQPALSQQLSALEAQFGQQLVIRSKRGVAPTEAGRTLYRHAQLILRQVDLAHAAVRVSGRAPAGSVSVGLAPYSLGAALALPLLKRVRERYPEILLHINENFGGVISEAIMTGRMDMAFIYGAGPLRGVQFEHLRTEDLFLISAGDGTREPRGNEMSLRELRGNEVSLRELERVPLLLPSRIHTVRQVVDAAFQQLALEPNVVGEVESALTLVNAVEDRLGATVLPGSAARAILDVRSLSVRRIVDPVIQVKLSMVTSDNQPLSEPALAVHDVFLELVRAFHDDPLDADPVGDKHEQ</sequence>
<evidence type="ECO:0000313" key="8">
    <source>
        <dbReference type="Proteomes" id="UP001474181"/>
    </source>
</evidence>
<dbReference type="NCBIfam" id="NF008410">
    <property type="entry name" value="PRK11233.1"/>
    <property type="match status" value="1"/>
</dbReference>
<dbReference type="PANTHER" id="PTHR30293:SF0">
    <property type="entry name" value="NITROGEN ASSIMILATION REGULATORY PROTEIN NAC"/>
    <property type="match status" value="1"/>
</dbReference>
<dbReference type="Gene3D" id="3.40.190.290">
    <property type="match status" value="1"/>
</dbReference>
<evidence type="ECO:0000256" key="3">
    <source>
        <dbReference type="ARBA" id="ARBA00023125"/>
    </source>
</evidence>
<evidence type="ECO:0000256" key="2">
    <source>
        <dbReference type="ARBA" id="ARBA00023015"/>
    </source>
</evidence>
<proteinExistence type="inferred from homology"/>
<evidence type="ECO:0000256" key="1">
    <source>
        <dbReference type="ARBA" id="ARBA00009437"/>
    </source>
</evidence>
<evidence type="ECO:0000256" key="5">
    <source>
        <dbReference type="ARBA" id="ARBA00023163"/>
    </source>
</evidence>
<evidence type="ECO:0000256" key="4">
    <source>
        <dbReference type="ARBA" id="ARBA00023159"/>
    </source>
</evidence>
<keyword evidence="2" id="KW-0805">Transcription regulation</keyword>
<dbReference type="Gene3D" id="1.10.10.10">
    <property type="entry name" value="Winged helix-like DNA-binding domain superfamily/Winged helix DNA-binding domain"/>
    <property type="match status" value="1"/>
</dbReference>
<dbReference type="EMBL" id="JBEPEK010000676">
    <property type="protein sequence ID" value="MER7186872.1"/>
    <property type="molecule type" value="Genomic_DNA"/>
</dbReference>
<organism evidence="7 8">
    <name type="scientific">Streptomyces hyaluromycini</name>
    <dbReference type="NCBI Taxonomy" id="1377993"/>
    <lineage>
        <taxon>Bacteria</taxon>
        <taxon>Bacillati</taxon>
        <taxon>Actinomycetota</taxon>
        <taxon>Actinomycetes</taxon>
        <taxon>Kitasatosporales</taxon>
        <taxon>Streptomycetaceae</taxon>
        <taxon>Streptomyces</taxon>
    </lineage>
</organism>
<gene>
    <name evidence="7" type="primary">nac</name>
    <name evidence="7" type="ORF">ABT404_46705</name>
</gene>
<dbReference type="InterPro" id="IPR005119">
    <property type="entry name" value="LysR_subst-bd"/>
</dbReference>
<dbReference type="Pfam" id="PF03466">
    <property type="entry name" value="LysR_substrate"/>
    <property type="match status" value="1"/>
</dbReference>
<dbReference type="PROSITE" id="PS50931">
    <property type="entry name" value="HTH_LYSR"/>
    <property type="match status" value="1"/>
</dbReference>
<dbReference type="RefSeq" id="WP_350790881.1">
    <property type="nucleotide sequence ID" value="NZ_JBEPEK010000676.1"/>
</dbReference>
<dbReference type="InterPro" id="IPR036388">
    <property type="entry name" value="WH-like_DNA-bd_sf"/>
</dbReference>
<dbReference type="Pfam" id="PF00126">
    <property type="entry name" value="HTH_1"/>
    <property type="match status" value="1"/>
</dbReference>
<keyword evidence="5" id="KW-0804">Transcription</keyword>
<dbReference type="Proteomes" id="UP001474181">
    <property type="component" value="Unassembled WGS sequence"/>
</dbReference>
<evidence type="ECO:0000313" key="7">
    <source>
        <dbReference type="EMBL" id="MER7186872.1"/>
    </source>
</evidence>
<comment type="caution">
    <text evidence="7">The sequence shown here is derived from an EMBL/GenBank/DDBJ whole genome shotgun (WGS) entry which is preliminary data.</text>
</comment>
<keyword evidence="4" id="KW-0010">Activator</keyword>
<reference evidence="7 8" key="1">
    <citation type="submission" date="2024-06" db="EMBL/GenBank/DDBJ databases">
        <title>The Natural Products Discovery Center: Release of the First 8490 Sequenced Strains for Exploring Actinobacteria Biosynthetic Diversity.</title>
        <authorList>
            <person name="Kalkreuter E."/>
            <person name="Kautsar S.A."/>
            <person name="Yang D."/>
            <person name="Bader C.D."/>
            <person name="Teijaro C.N."/>
            <person name="Fluegel L."/>
            <person name="Davis C.M."/>
            <person name="Simpson J.R."/>
            <person name="Lauterbach L."/>
            <person name="Steele A.D."/>
            <person name="Gui C."/>
            <person name="Meng S."/>
            <person name="Li G."/>
            <person name="Viehrig K."/>
            <person name="Ye F."/>
            <person name="Su P."/>
            <person name="Kiefer A.F."/>
            <person name="Nichols A."/>
            <person name="Cepeda A.J."/>
            <person name="Yan W."/>
            <person name="Fan B."/>
            <person name="Jiang Y."/>
            <person name="Adhikari A."/>
            <person name="Zheng C.-J."/>
            <person name="Schuster L."/>
            <person name="Cowan T.M."/>
            <person name="Smanski M.J."/>
            <person name="Chevrette M.G."/>
            <person name="De Carvalho L.P.S."/>
            <person name="Shen B."/>
        </authorList>
    </citation>
    <scope>NUCLEOTIDE SEQUENCE [LARGE SCALE GENOMIC DNA]</scope>
    <source>
        <strain evidence="7 8">NPDC000234</strain>
    </source>
</reference>
<comment type="similarity">
    <text evidence="1">Belongs to the LysR transcriptional regulatory family.</text>
</comment>
<keyword evidence="8" id="KW-1185">Reference proteome</keyword>
<evidence type="ECO:0000259" key="6">
    <source>
        <dbReference type="PROSITE" id="PS50931"/>
    </source>
</evidence>
<keyword evidence="3" id="KW-0238">DNA-binding</keyword>
<dbReference type="PANTHER" id="PTHR30293">
    <property type="entry name" value="TRANSCRIPTIONAL REGULATORY PROTEIN NAC-RELATED"/>
    <property type="match status" value="1"/>
</dbReference>
<feature type="domain" description="HTH lysR-type" evidence="6">
    <location>
        <begin position="1"/>
        <end position="58"/>
    </location>
</feature>
<accession>A0ABV1XCV4</accession>
<dbReference type="SUPFAM" id="SSF53850">
    <property type="entry name" value="Periplasmic binding protein-like II"/>
    <property type="match status" value="1"/>
</dbReference>
<dbReference type="InterPro" id="IPR036390">
    <property type="entry name" value="WH_DNA-bd_sf"/>
</dbReference>
<dbReference type="CDD" id="cd08433">
    <property type="entry name" value="PBP2_Nac"/>
    <property type="match status" value="1"/>
</dbReference>
<protein>
    <submittedName>
        <fullName evidence="7">Nitrogen assimilation transcriptional regulator NAC</fullName>
    </submittedName>
</protein>
<dbReference type="SUPFAM" id="SSF46785">
    <property type="entry name" value="Winged helix' DNA-binding domain"/>
    <property type="match status" value="1"/>
</dbReference>
<name>A0ABV1XCV4_9ACTN</name>
<dbReference type="PRINTS" id="PR00039">
    <property type="entry name" value="HTHLYSR"/>
</dbReference>